<protein>
    <submittedName>
        <fullName evidence="1">ATP-dependent DNA helicase</fullName>
    </submittedName>
</protein>
<dbReference type="Gene3D" id="3.40.50.300">
    <property type="entry name" value="P-loop containing nucleotide triphosphate hydrolases"/>
    <property type="match status" value="1"/>
</dbReference>
<dbReference type="Proteomes" id="UP000887116">
    <property type="component" value="Unassembled WGS sequence"/>
</dbReference>
<dbReference type="GO" id="GO:0004386">
    <property type="term" value="F:helicase activity"/>
    <property type="evidence" value="ECO:0007669"/>
    <property type="project" value="UniProtKB-KW"/>
</dbReference>
<name>A0A8X6GZ29_TRICU</name>
<accession>A0A8X6GZ29</accession>
<keyword evidence="1" id="KW-0547">Nucleotide-binding</keyword>
<keyword evidence="1" id="KW-0067">ATP-binding</keyword>
<dbReference type="EMBL" id="BMAO01019932">
    <property type="protein sequence ID" value="GFQ63887.1"/>
    <property type="molecule type" value="Genomic_DNA"/>
</dbReference>
<gene>
    <name evidence="1" type="primary">6035927</name>
    <name evidence="1" type="ORF">TNCT_418111</name>
</gene>
<dbReference type="AlphaFoldDB" id="A0A8X6GZ29"/>
<keyword evidence="1" id="KW-0347">Helicase</keyword>
<organism evidence="1 2">
    <name type="scientific">Trichonephila clavata</name>
    <name type="common">Joro spider</name>
    <name type="synonym">Nephila clavata</name>
    <dbReference type="NCBI Taxonomy" id="2740835"/>
    <lineage>
        <taxon>Eukaryota</taxon>
        <taxon>Metazoa</taxon>
        <taxon>Ecdysozoa</taxon>
        <taxon>Arthropoda</taxon>
        <taxon>Chelicerata</taxon>
        <taxon>Arachnida</taxon>
        <taxon>Araneae</taxon>
        <taxon>Araneomorphae</taxon>
        <taxon>Entelegynae</taxon>
        <taxon>Araneoidea</taxon>
        <taxon>Nephilidae</taxon>
        <taxon>Trichonephila</taxon>
    </lineage>
</organism>
<dbReference type="OrthoDB" id="6512704at2759"/>
<reference evidence="1" key="1">
    <citation type="submission" date="2020-07" db="EMBL/GenBank/DDBJ databases">
        <title>Multicomponent nature underlies the extraordinary mechanical properties of spider dragline silk.</title>
        <authorList>
            <person name="Kono N."/>
            <person name="Nakamura H."/>
            <person name="Mori M."/>
            <person name="Yoshida Y."/>
            <person name="Ohtoshi R."/>
            <person name="Malay A.D."/>
            <person name="Moran D.A.P."/>
            <person name="Tomita M."/>
            <person name="Numata K."/>
            <person name="Arakawa K."/>
        </authorList>
    </citation>
    <scope>NUCLEOTIDE SEQUENCE</scope>
</reference>
<keyword evidence="1" id="KW-0378">Hydrolase</keyword>
<dbReference type="SUPFAM" id="SSF52540">
    <property type="entry name" value="P-loop containing nucleoside triphosphate hydrolases"/>
    <property type="match status" value="1"/>
</dbReference>
<evidence type="ECO:0000313" key="2">
    <source>
        <dbReference type="Proteomes" id="UP000887116"/>
    </source>
</evidence>
<proteinExistence type="predicted"/>
<keyword evidence="2" id="KW-1185">Reference proteome</keyword>
<evidence type="ECO:0000313" key="1">
    <source>
        <dbReference type="EMBL" id="GFQ63887.1"/>
    </source>
</evidence>
<dbReference type="InterPro" id="IPR027417">
    <property type="entry name" value="P-loop_NTPase"/>
</dbReference>
<sequence>MQLSPTIKCHRMQFHIIPVYAITLYKSQGRTFDQIVYQYDKSQLHQIVYMALSRVTSLDGLHVTNTRSDLKFYHGFGPACPTVRKVRDEYRD</sequence>
<comment type="caution">
    <text evidence="1">The sequence shown here is derived from an EMBL/GenBank/DDBJ whole genome shotgun (WGS) entry which is preliminary data.</text>
</comment>